<name>X0WAP6_9ZZZZ</name>
<sequence length="66" mass="7799">MEEDKTKFTANMGSNREDKICYKLWLTEQEEKILLESMKSTPSIAWTIVRKAHKRGDFEKNGTYNK</sequence>
<gene>
    <name evidence="1" type="ORF">S01H1_50285</name>
</gene>
<proteinExistence type="predicted"/>
<protein>
    <submittedName>
        <fullName evidence="1">Uncharacterized protein</fullName>
    </submittedName>
</protein>
<dbReference type="EMBL" id="BARS01032396">
    <property type="protein sequence ID" value="GAG27730.1"/>
    <property type="molecule type" value="Genomic_DNA"/>
</dbReference>
<reference evidence="1" key="1">
    <citation type="journal article" date="2014" name="Front. Microbiol.">
        <title>High frequency of phylogenetically diverse reductive dehalogenase-homologous genes in deep subseafloor sedimentary metagenomes.</title>
        <authorList>
            <person name="Kawai M."/>
            <person name="Futagami T."/>
            <person name="Toyoda A."/>
            <person name="Takaki Y."/>
            <person name="Nishi S."/>
            <person name="Hori S."/>
            <person name="Arai W."/>
            <person name="Tsubouchi T."/>
            <person name="Morono Y."/>
            <person name="Uchiyama I."/>
            <person name="Ito T."/>
            <person name="Fujiyama A."/>
            <person name="Inagaki F."/>
            <person name="Takami H."/>
        </authorList>
    </citation>
    <scope>NUCLEOTIDE SEQUENCE</scope>
    <source>
        <strain evidence="1">Expedition CK06-06</strain>
    </source>
</reference>
<organism evidence="1">
    <name type="scientific">marine sediment metagenome</name>
    <dbReference type="NCBI Taxonomy" id="412755"/>
    <lineage>
        <taxon>unclassified sequences</taxon>
        <taxon>metagenomes</taxon>
        <taxon>ecological metagenomes</taxon>
    </lineage>
</organism>
<accession>X0WAP6</accession>
<evidence type="ECO:0000313" key="1">
    <source>
        <dbReference type="EMBL" id="GAG27730.1"/>
    </source>
</evidence>
<dbReference type="AlphaFoldDB" id="X0WAP6"/>
<comment type="caution">
    <text evidence="1">The sequence shown here is derived from an EMBL/GenBank/DDBJ whole genome shotgun (WGS) entry which is preliminary data.</text>
</comment>